<evidence type="ECO:0000313" key="21">
    <source>
        <dbReference type="Ensembl" id="ENSLACP00000020984.1"/>
    </source>
</evidence>
<protein>
    <recommendedName>
        <fullName evidence="5">RING-type E3 ubiquitin transferase</fullName>
        <ecNumber evidence="5">2.3.2.27</ecNumber>
    </recommendedName>
    <alternativeName>
        <fullName evidence="15 16">RING-type E3 ubiquitin transferase RAD18</fullName>
    </alternativeName>
</protein>
<evidence type="ECO:0000256" key="17">
    <source>
        <dbReference type="PROSITE-ProRule" id="PRU00175"/>
    </source>
</evidence>
<evidence type="ECO:0000256" key="4">
    <source>
        <dbReference type="ARBA" id="ARBA00009506"/>
    </source>
</evidence>
<evidence type="ECO:0000256" key="13">
    <source>
        <dbReference type="ARBA" id="ARBA00023204"/>
    </source>
</evidence>
<dbReference type="EMBL" id="AFYH01010612">
    <property type="status" value="NOT_ANNOTATED_CDS"/>
    <property type="molecule type" value="Genomic_DNA"/>
</dbReference>
<evidence type="ECO:0000256" key="11">
    <source>
        <dbReference type="ARBA" id="ARBA00022833"/>
    </source>
</evidence>
<dbReference type="PROSITE" id="PS50089">
    <property type="entry name" value="ZF_RING_2"/>
    <property type="match status" value="1"/>
</dbReference>
<evidence type="ECO:0000256" key="5">
    <source>
        <dbReference type="ARBA" id="ARBA00012483"/>
    </source>
</evidence>
<dbReference type="InterPro" id="IPR036361">
    <property type="entry name" value="SAP_dom_sf"/>
</dbReference>
<dbReference type="Ensembl" id="ENSLACT00000021124.1">
    <property type="protein sequence ID" value="ENSLACP00000020984.1"/>
    <property type="gene ID" value="ENSLACG00000018437.1"/>
</dbReference>
<evidence type="ECO:0000256" key="12">
    <source>
        <dbReference type="ARBA" id="ARBA00023125"/>
    </source>
</evidence>
<dbReference type="EMBL" id="AFYH01010606">
    <property type="status" value="NOT_ANNOTATED_CDS"/>
    <property type="molecule type" value="Genomic_DNA"/>
</dbReference>
<dbReference type="Pfam" id="PF02037">
    <property type="entry name" value="SAP"/>
    <property type="match status" value="1"/>
</dbReference>
<dbReference type="PANTHER" id="PTHR14134">
    <property type="entry name" value="E3 UBIQUITIN-PROTEIN LIGASE RAD18"/>
    <property type="match status" value="1"/>
</dbReference>
<dbReference type="FunFam" id="3.30.40.10:FF:000172">
    <property type="entry name" value="E3 ubiquitin-protein ligase RAD18"/>
    <property type="match status" value="1"/>
</dbReference>
<evidence type="ECO:0000256" key="10">
    <source>
        <dbReference type="ARBA" id="ARBA00022786"/>
    </source>
</evidence>
<dbReference type="GO" id="GO:0006301">
    <property type="term" value="P:DNA damage tolerance"/>
    <property type="evidence" value="ECO:0007669"/>
    <property type="project" value="InterPro"/>
</dbReference>
<reference evidence="21" key="2">
    <citation type="submission" date="2025-08" db="UniProtKB">
        <authorList>
            <consortium name="Ensembl"/>
        </authorList>
    </citation>
    <scope>IDENTIFICATION</scope>
</reference>
<evidence type="ECO:0000256" key="15">
    <source>
        <dbReference type="ARBA" id="ARBA00031783"/>
    </source>
</evidence>
<dbReference type="GO" id="GO:0006513">
    <property type="term" value="P:protein monoubiquitination"/>
    <property type="evidence" value="ECO:0007669"/>
    <property type="project" value="InterPro"/>
</dbReference>
<dbReference type="InterPro" id="IPR039577">
    <property type="entry name" value="Rad18"/>
</dbReference>
<keyword evidence="6" id="KW-0808">Transferase</keyword>
<keyword evidence="14" id="KW-0539">Nucleus</keyword>
<dbReference type="EMBL" id="AFYH01010610">
    <property type="status" value="NOT_ANNOTATED_CDS"/>
    <property type="molecule type" value="Genomic_DNA"/>
</dbReference>
<evidence type="ECO:0000256" key="18">
    <source>
        <dbReference type="SAM" id="SignalP"/>
    </source>
</evidence>
<dbReference type="GO" id="GO:0097505">
    <property type="term" value="C:Rad6-Rad18 complex"/>
    <property type="evidence" value="ECO:0007669"/>
    <property type="project" value="TreeGrafter"/>
</dbReference>
<name>H3BGG3_LATCH</name>
<dbReference type="GO" id="GO:0005634">
    <property type="term" value="C:nucleus"/>
    <property type="evidence" value="ECO:0007669"/>
    <property type="project" value="UniProtKB-SubCell"/>
</dbReference>
<evidence type="ECO:0000256" key="6">
    <source>
        <dbReference type="ARBA" id="ARBA00022679"/>
    </source>
</evidence>
<evidence type="ECO:0000256" key="9">
    <source>
        <dbReference type="ARBA" id="ARBA00022771"/>
    </source>
</evidence>
<reference evidence="21" key="3">
    <citation type="submission" date="2025-09" db="UniProtKB">
        <authorList>
            <consortium name="Ensembl"/>
        </authorList>
    </citation>
    <scope>IDENTIFICATION</scope>
</reference>
<comment type="subcellular location">
    <subcellularLocation>
        <location evidence="2">Nucleus</location>
    </subcellularLocation>
</comment>
<dbReference type="GO" id="GO:0006281">
    <property type="term" value="P:DNA repair"/>
    <property type="evidence" value="ECO:0007669"/>
    <property type="project" value="UniProtKB-KW"/>
</dbReference>
<dbReference type="AlphaFoldDB" id="H3BGG3"/>
<dbReference type="EMBL" id="AFYH01010608">
    <property type="status" value="NOT_ANNOTATED_CDS"/>
    <property type="molecule type" value="Genomic_DNA"/>
</dbReference>
<dbReference type="Proteomes" id="UP000008672">
    <property type="component" value="Unassembled WGS sequence"/>
</dbReference>
<dbReference type="InterPro" id="IPR003034">
    <property type="entry name" value="SAP_dom"/>
</dbReference>
<organism evidence="21 22">
    <name type="scientific">Latimeria chalumnae</name>
    <name type="common">Coelacanth</name>
    <dbReference type="NCBI Taxonomy" id="7897"/>
    <lineage>
        <taxon>Eukaryota</taxon>
        <taxon>Metazoa</taxon>
        <taxon>Chordata</taxon>
        <taxon>Craniata</taxon>
        <taxon>Vertebrata</taxon>
        <taxon>Euteleostomi</taxon>
        <taxon>Coelacanthiformes</taxon>
        <taxon>Coelacanthidae</taxon>
        <taxon>Latimeria</taxon>
    </lineage>
</organism>
<keyword evidence="8" id="KW-0227">DNA damage</keyword>
<dbReference type="InParanoid" id="H3BGG3"/>
<feature type="domain" description="RING-type" evidence="19">
    <location>
        <begin position="26"/>
        <end position="64"/>
    </location>
</feature>
<proteinExistence type="inferred from homology"/>
<dbReference type="PANTHER" id="PTHR14134:SF2">
    <property type="entry name" value="E3 UBIQUITIN-PROTEIN LIGASE RAD18"/>
    <property type="match status" value="1"/>
</dbReference>
<evidence type="ECO:0000259" key="20">
    <source>
        <dbReference type="PROSITE" id="PS50800"/>
    </source>
</evidence>
<dbReference type="UniPathway" id="UPA00143"/>
<feature type="chain" id="PRO_5003580090" description="RING-type E3 ubiquitin transferase" evidence="18">
    <location>
        <begin position="20"/>
        <end position="313"/>
    </location>
</feature>
<dbReference type="HOGENOM" id="CLU_028491_0_0_1"/>
<evidence type="ECO:0000256" key="3">
    <source>
        <dbReference type="ARBA" id="ARBA00004906"/>
    </source>
</evidence>
<dbReference type="InterPro" id="IPR017907">
    <property type="entry name" value="Znf_RING_CS"/>
</dbReference>
<dbReference type="PROSITE" id="PS50800">
    <property type="entry name" value="SAP"/>
    <property type="match status" value="1"/>
</dbReference>
<dbReference type="InterPro" id="IPR001841">
    <property type="entry name" value="Znf_RING"/>
</dbReference>
<sequence length="313" mass="35313">NFNLDFCSNLSFWFLLFQAVDDLLRCGICFDYYDIAMIIPSCSHNYCSLCIRKFLSYKTQCPICCTTVTEFDLKNNRILDDLVANFCSARFPREHLSQLALDSPPTSPQTPHHTTSVGRSYLAGSRGCLASKQEKKFMDCFLIKQNLLMEGQSNSSETAGLADCGMLTSSPSDLPTENLALPSTSSGAKDVVKGHIGYITLQKVHNSTMFFFFFFPVDCPVCRVSIAEQYINKHLDSCLTREEKKESLRSSLSKRKPMAKVVYNLLSDRELKKKLKEIGLPIQGTKQQLVKRHQDFLHMYNAQCDSLTPKSGT</sequence>
<evidence type="ECO:0000256" key="7">
    <source>
        <dbReference type="ARBA" id="ARBA00022723"/>
    </source>
</evidence>
<keyword evidence="13" id="KW-0234">DNA repair</keyword>
<keyword evidence="10" id="KW-0833">Ubl conjugation pathway</keyword>
<dbReference type="Gene3D" id="1.10.720.30">
    <property type="entry name" value="SAP domain"/>
    <property type="match status" value="1"/>
</dbReference>
<keyword evidence="22" id="KW-1185">Reference proteome</keyword>
<evidence type="ECO:0000313" key="22">
    <source>
        <dbReference type="Proteomes" id="UP000008672"/>
    </source>
</evidence>
<dbReference type="SUPFAM" id="SSF57850">
    <property type="entry name" value="RING/U-box"/>
    <property type="match status" value="1"/>
</dbReference>
<dbReference type="InterPro" id="IPR006642">
    <property type="entry name" value="Rad18_UBZ4"/>
</dbReference>
<feature type="domain" description="SAP" evidence="20">
    <location>
        <begin position="263"/>
        <end position="297"/>
    </location>
</feature>
<keyword evidence="12" id="KW-0238">DNA-binding</keyword>
<evidence type="ECO:0000256" key="1">
    <source>
        <dbReference type="ARBA" id="ARBA00000900"/>
    </source>
</evidence>
<dbReference type="OMA" id="IPNTGPR"/>
<feature type="signal peptide" evidence="18">
    <location>
        <begin position="1"/>
        <end position="19"/>
    </location>
</feature>
<dbReference type="GO" id="GO:0003697">
    <property type="term" value="F:single-stranded DNA binding"/>
    <property type="evidence" value="ECO:0007669"/>
    <property type="project" value="InterPro"/>
</dbReference>
<evidence type="ECO:0000256" key="16">
    <source>
        <dbReference type="ARBA" id="ARBA00082369"/>
    </source>
</evidence>
<dbReference type="SMART" id="SM00184">
    <property type="entry name" value="RING"/>
    <property type="match status" value="1"/>
</dbReference>
<dbReference type="GeneTree" id="ENSGT00390000011230"/>
<keyword evidence="9 17" id="KW-0863">Zinc-finger</keyword>
<keyword evidence="7" id="KW-0479">Metal-binding</keyword>
<dbReference type="EMBL" id="AFYH01010613">
    <property type="status" value="NOT_ANNOTATED_CDS"/>
    <property type="molecule type" value="Genomic_DNA"/>
</dbReference>
<dbReference type="EMBL" id="AFYH01010611">
    <property type="status" value="NOT_ANNOTATED_CDS"/>
    <property type="molecule type" value="Genomic_DNA"/>
</dbReference>
<comment type="pathway">
    <text evidence="3">Protein modification; protein ubiquitination.</text>
</comment>
<dbReference type="GO" id="GO:0008270">
    <property type="term" value="F:zinc ion binding"/>
    <property type="evidence" value="ECO:0007669"/>
    <property type="project" value="UniProtKB-KW"/>
</dbReference>
<evidence type="ECO:0000259" key="19">
    <source>
        <dbReference type="PROSITE" id="PS50089"/>
    </source>
</evidence>
<dbReference type="EC" id="2.3.2.27" evidence="5"/>
<dbReference type="FunCoup" id="H3BGG3">
    <property type="interactions" value="1579"/>
</dbReference>
<reference evidence="22" key="1">
    <citation type="submission" date="2011-08" db="EMBL/GenBank/DDBJ databases">
        <title>The draft genome of Latimeria chalumnae.</title>
        <authorList>
            <person name="Di Palma F."/>
            <person name="Alfoldi J."/>
            <person name="Johnson J."/>
            <person name="Berlin A."/>
            <person name="Gnerre S."/>
            <person name="Jaffe D."/>
            <person name="MacCallum I."/>
            <person name="Young S."/>
            <person name="Walker B.J."/>
            <person name="Lander E."/>
            <person name="Lindblad-Toh K."/>
        </authorList>
    </citation>
    <scope>NUCLEOTIDE SEQUENCE [LARGE SCALE GENOMIC DNA]</scope>
    <source>
        <strain evidence="22">Wild caught</strain>
    </source>
</reference>
<dbReference type="GO" id="GO:0061630">
    <property type="term" value="F:ubiquitin protein ligase activity"/>
    <property type="evidence" value="ECO:0007669"/>
    <property type="project" value="UniProtKB-EC"/>
</dbReference>
<comment type="catalytic activity">
    <reaction evidence="1">
        <text>S-ubiquitinyl-[E2 ubiquitin-conjugating enzyme]-L-cysteine + [acceptor protein]-L-lysine = [E2 ubiquitin-conjugating enzyme]-L-cysteine + N(6)-ubiquitinyl-[acceptor protein]-L-lysine.</text>
        <dbReference type="EC" id="2.3.2.27"/>
    </reaction>
</comment>
<dbReference type="Gene3D" id="3.30.40.10">
    <property type="entry name" value="Zinc/RING finger domain, C3HC4 (zinc finger)"/>
    <property type="match status" value="1"/>
</dbReference>
<comment type="similarity">
    <text evidence="4">Belongs to the RAD18 family.</text>
</comment>
<dbReference type="STRING" id="7897.ENSLACP00000020984"/>
<dbReference type="CDD" id="cd16529">
    <property type="entry name" value="RING-HC_RAD18"/>
    <property type="match status" value="1"/>
</dbReference>
<dbReference type="PROSITE" id="PS00518">
    <property type="entry name" value="ZF_RING_1"/>
    <property type="match status" value="1"/>
</dbReference>
<dbReference type="Pfam" id="PF13923">
    <property type="entry name" value="zf-C3HC4_2"/>
    <property type="match status" value="1"/>
</dbReference>
<dbReference type="Gene3D" id="3.30.160.60">
    <property type="entry name" value="Classic Zinc Finger"/>
    <property type="match status" value="1"/>
</dbReference>
<gene>
    <name evidence="21" type="primary">RAD18</name>
</gene>
<dbReference type="FunFam" id="3.30.160.60:FF:000331">
    <property type="entry name" value="E3 ubiquitin-protein ligase RAD18"/>
    <property type="match status" value="1"/>
</dbReference>
<dbReference type="SMART" id="SM00734">
    <property type="entry name" value="ZnF_Rad18"/>
    <property type="match status" value="1"/>
</dbReference>
<keyword evidence="18" id="KW-0732">Signal</keyword>
<evidence type="ECO:0000256" key="14">
    <source>
        <dbReference type="ARBA" id="ARBA00023242"/>
    </source>
</evidence>
<evidence type="ECO:0000256" key="2">
    <source>
        <dbReference type="ARBA" id="ARBA00004123"/>
    </source>
</evidence>
<evidence type="ECO:0000256" key="8">
    <source>
        <dbReference type="ARBA" id="ARBA00022763"/>
    </source>
</evidence>
<dbReference type="EMBL" id="AFYH01010607">
    <property type="status" value="NOT_ANNOTATED_CDS"/>
    <property type="molecule type" value="Genomic_DNA"/>
</dbReference>
<dbReference type="EMBL" id="AFYH01010609">
    <property type="status" value="NOT_ANNOTATED_CDS"/>
    <property type="molecule type" value="Genomic_DNA"/>
</dbReference>
<accession>H3BGG3</accession>
<dbReference type="SMART" id="SM00513">
    <property type="entry name" value="SAP"/>
    <property type="match status" value="1"/>
</dbReference>
<keyword evidence="11" id="KW-0862">Zinc</keyword>
<dbReference type="InterPro" id="IPR013083">
    <property type="entry name" value="Znf_RING/FYVE/PHD"/>
</dbReference>
<dbReference type="eggNOG" id="KOG0287">
    <property type="taxonomic scope" value="Eukaryota"/>
</dbReference>